<dbReference type="EMBL" id="FOVC01000007">
    <property type="protein sequence ID" value="SFN42805.1"/>
    <property type="molecule type" value="Genomic_DNA"/>
</dbReference>
<dbReference type="NCBIfam" id="TIGR04239">
    <property type="entry name" value="rhombo_GlpG"/>
    <property type="match status" value="1"/>
</dbReference>
<evidence type="ECO:0000256" key="4">
    <source>
        <dbReference type="ARBA" id="ARBA00022692"/>
    </source>
</evidence>
<dbReference type="InterPro" id="IPR022732">
    <property type="entry name" value="Peptidase_S54_GlpG_N"/>
</dbReference>
<feature type="transmembrane region" description="Helical" evidence="7">
    <location>
        <begin position="175"/>
        <end position="191"/>
    </location>
</feature>
<dbReference type="HAMAP" id="MF_01594">
    <property type="entry name" value="Rhomboid_GlpG"/>
    <property type="match status" value="1"/>
</dbReference>
<comment type="subcellular location">
    <subcellularLocation>
        <location evidence="7">Cell membrane</location>
        <topology evidence="7">Multi-pass membrane protein</topology>
    </subcellularLocation>
    <subcellularLocation>
        <location evidence="1">Membrane</location>
        <topology evidence="1">Multi-pass membrane protein</topology>
    </subcellularLocation>
</comment>
<keyword evidence="7" id="KW-0378">Hydrolase</keyword>
<comment type="function">
    <text evidence="7">Rhomboid-type serine protease that catalyzes intramembrane proteolysis.</text>
</comment>
<evidence type="ECO:0000256" key="3">
    <source>
        <dbReference type="ARBA" id="ARBA00022519"/>
    </source>
</evidence>
<evidence type="ECO:0000256" key="1">
    <source>
        <dbReference type="ARBA" id="ARBA00004141"/>
    </source>
</evidence>
<evidence type="ECO:0000259" key="9">
    <source>
        <dbReference type="Pfam" id="PF12122"/>
    </source>
</evidence>
<accession>A0A1I4YXP9</accession>
<dbReference type="GO" id="GO:0004252">
    <property type="term" value="F:serine-type endopeptidase activity"/>
    <property type="evidence" value="ECO:0007669"/>
    <property type="project" value="UniProtKB-UniRule"/>
</dbReference>
<evidence type="ECO:0000313" key="11">
    <source>
        <dbReference type="Proteomes" id="UP000242222"/>
    </source>
</evidence>
<evidence type="ECO:0000259" key="8">
    <source>
        <dbReference type="Pfam" id="PF01694"/>
    </source>
</evidence>
<proteinExistence type="inferred from homology"/>
<feature type="active site" evidence="7">
    <location>
        <position position="257"/>
    </location>
</feature>
<dbReference type="Gene3D" id="3.30.70.2350">
    <property type="match status" value="1"/>
</dbReference>
<dbReference type="GO" id="GO:0006508">
    <property type="term" value="P:proteolysis"/>
    <property type="evidence" value="ECO:0007669"/>
    <property type="project" value="UniProtKB-UniRule"/>
</dbReference>
<dbReference type="Proteomes" id="UP000242222">
    <property type="component" value="Unassembled WGS sequence"/>
</dbReference>
<keyword evidence="2 7" id="KW-1003">Cell membrane</keyword>
<dbReference type="Gene3D" id="1.20.1540.10">
    <property type="entry name" value="Rhomboid-like"/>
    <property type="match status" value="1"/>
</dbReference>
<comment type="catalytic activity">
    <reaction evidence="7">
        <text>Cleaves type-1 transmembrane domains using a catalytic dyad composed of serine and histidine that are contributed by different transmembrane domains.</text>
        <dbReference type="EC" id="3.4.21.105"/>
    </reaction>
</comment>
<dbReference type="SUPFAM" id="SSF144091">
    <property type="entry name" value="Rhomboid-like"/>
    <property type="match status" value="1"/>
</dbReference>
<reference evidence="11" key="1">
    <citation type="submission" date="2016-10" db="EMBL/GenBank/DDBJ databases">
        <authorList>
            <person name="Varghese N."/>
            <person name="Submissions S."/>
        </authorList>
    </citation>
    <scope>NUCLEOTIDE SEQUENCE [LARGE SCALE GENOMIC DNA]</scope>
    <source>
        <strain evidence="11">N6PO6</strain>
    </source>
</reference>
<keyword evidence="6 7" id="KW-0472">Membrane</keyword>
<dbReference type="InterPro" id="IPR038236">
    <property type="entry name" value="GlpG_N_sf"/>
</dbReference>
<feature type="transmembrane region" description="Helical" evidence="7">
    <location>
        <begin position="97"/>
        <end position="118"/>
    </location>
</feature>
<dbReference type="InterPro" id="IPR022764">
    <property type="entry name" value="Peptidase_S54_rhomboid_dom"/>
</dbReference>
<evidence type="ECO:0000256" key="7">
    <source>
        <dbReference type="HAMAP-Rule" id="MF_01594"/>
    </source>
</evidence>
<keyword evidence="3" id="KW-0997">Cell inner membrane</keyword>
<sequence length="277" mass="31511">MEAGMIRIAHFTNPRQAQAFIDYMSSRGVHLHGEHDDGVTVWLESEVQRETVENELHIFVRDPNHPRYQAASWHSGTTSSSLQYRSSSILPMLRQRAGPFTLGMMIAAVLVFILMQLLGETVVMSWLSWPDAGQYFQLWRWFSHILLHFSLLHIVFNLIWWWYIGGLIERRLGSGKLFVLTVISALLSGWMQAHFSGVMFGGLSGVVYALMGYAWLRGERDPESGVYLERGLMGFAILWLFIGYMGWFGMAIANAAHLTGLLLGLAMAWVDTRQAQR</sequence>
<dbReference type="InterPro" id="IPR023662">
    <property type="entry name" value="Rhomboid_protease_GlpG"/>
</dbReference>
<organism evidence="10 11">
    <name type="scientific">Izhakiella capsodis</name>
    <dbReference type="NCBI Taxonomy" id="1367852"/>
    <lineage>
        <taxon>Bacteria</taxon>
        <taxon>Pseudomonadati</taxon>
        <taxon>Pseudomonadota</taxon>
        <taxon>Gammaproteobacteria</taxon>
        <taxon>Enterobacterales</taxon>
        <taxon>Erwiniaceae</taxon>
        <taxon>Izhakiella</taxon>
    </lineage>
</organism>
<dbReference type="EC" id="3.4.21.105" evidence="7"/>
<protein>
    <recommendedName>
        <fullName evidence="7">Rhomboid protease GlpG</fullName>
        <ecNumber evidence="7">3.4.21.105</ecNumber>
    </recommendedName>
    <alternativeName>
        <fullName evidence="7">Intramembrane serine protease</fullName>
    </alternativeName>
</protein>
<keyword evidence="7" id="KW-0720">Serine protease</keyword>
<keyword evidence="7" id="KW-0645">Protease</keyword>
<comment type="similarity">
    <text evidence="7">Belongs to the peptidase S54 family.</text>
</comment>
<keyword evidence="5 7" id="KW-1133">Transmembrane helix</keyword>
<feature type="domain" description="Peptidase S54 GlpG peptidase N-terminal" evidence="9">
    <location>
        <begin position="5"/>
        <end position="87"/>
    </location>
</feature>
<feature type="transmembrane region" description="Helical" evidence="7">
    <location>
        <begin position="138"/>
        <end position="163"/>
    </location>
</feature>
<dbReference type="NCBIfam" id="NF008155">
    <property type="entry name" value="PRK10907.1"/>
    <property type="match status" value="1"/>
</dbReference>
<dbReference type="PANTHER" id="PTHR43066:SF26">
    <property type="entry name" value="RHOMBOID PROTEASE GLPG"/>
    <property type="match status" value="1"/>
</dbReference>
<dbReference type="PANTHER" id="PTHR43066">
    <property type="entry name" value="RHOMBOID-RELATED PROTEIN"/>
    <property type="match status" value="1"/>
</dbReference>
<evidence type="ECO:0000256" key="6">
    <source>
        <dbReference type="ARBA" id="ARBA00023136"/>
    </source>
</evidence>
<evidence type="ECO:0000256" key="2">
    <source>
        <dbReference type="ARBA" id="ARBA00022475"/>
    </source>
</evidence>
<feature type="domain" description="Peptidase S54 rhomboid" evidence="8">
    <location>
        <begin position="136"/>
        <end position="272"/>
    </location>
</feature>
<comment type="caution">
    <text evidence="7">Lacks conserved residue(s) required for the propagation of feature annotation.</text>
</comment>
<name>A0A1I4YXP9_9GAMM</name>
<feature type="active site" description="Nucleophile" evidence="7">
    <location>
        <position position="204"/>
    </location>
</feature>
<evidence type="ECO:0000256" key="5">
    <source>
        <dbReference type="ARBA" id="ARBA00022989"/>
    </source>
</evidence>
<evidence type="ECO:0000313" key="10">
    <source>
        <dbReference type="EMBL" id="SFN42805.1"/>
    </source>
</evidence>
<dbReference type="InterPro" id="IPR035952">
    <property type="entry name" value="Rhomboid-like_sf"/>
</dbReference>
<dbReference type="STRING" id="1367852.SAMN05216516_10791"/>
<keyword evidence="11" id="KW-1185">Reference proteome</keyword>
<dbReference type="Pfam" id="PF01694">
    <property type="entry name" value="Rhomboid"/>
    <property type="match status" value="1"/>
</dbReference>
<feature type="transmembrane region" description="Helical" evidence="7">
    <location>
        <begin position="227"/>
        <end position="245"/>
    </location>
</feature>
<dbReference type="AlphaFoldDB" id="A0A1I4YXP9"/>
<gene>
    <name evidence="7" type="primary">glpG</name>
    <name evidence="10" type="ORF">SAMN05216516_10791</name>
</gene>
<feature type="transmembrane region" description="Helical" evidence="7">
    <location>
        <begin position="197"/>
        <end position="215"/>
    </location>
</feature>
<keyword evidence="4 7" id="KW-0812">Transmembrane</keyword>
<dbReference type="Pfam" id="PF12122">
    <property type="entry name" value="Rhomboid_N"/>
    <property type="match status" value="1"/>
</dbReference>
<dbReference type="GO" id="GO:0005886">
    <property type="term" value="C:plasma membrane"/>
    <property type="evidence" value="ECO:0007669"/>
    <property type="project" value="UniProtKB-SubCell"/>
</dbReference>